<keyword evidence="1" id="KW-1133">Transmembrane helix</keyword>
<proteinExistence type="predicted"/>
<reference evidence="2 3" key="1">
    <citation type="submission" date="2024-03" db="EMBL/GenBank/DDBJ databases">
        <title>Inconsistent identification of Apilactobacillus kunkeei-related strains obtained by well-developed overall genome related indices.</title>
        <authorList>
            <person name="Maeno S."/>
            <person name="Endo A."/>
        </authorList>
    </citation>
    <scope>NUCLEOTIDE SEQUENCE [LARGE SCALE GENOMIC DNA]</scope>
    <source>
        <strain evidence="2 3">20H-10</strain>
    </source>
</reference>
<comment type="caution">
    <text evidence="2">The sequence shown here is derived from an EMBL/GenBank/DDBJ whole genome shotgun (WGS) entry which is preliminary data.</text>
</comment>
<sequence length="188" mass="21340">MYNLDIPNSDKDVIAIYLINLVAIIIGILSGTFSIIGFAYSYKLNVANIFINVRKVNAIYGDSIKVVIGLTNESSNGIEITDLKLFQNGKQIKDNGYDYQKENDAYAKKYSMSKYFFNTSSLTAPKGSKEYEIHSNSDNFNGTLLLSKVGIPTYYSYWINKDQVPDTLKITANKRLRLFSKTKRYSIF</sequence>
<keyword evidence="1" id="KW-0472">Membrane</keyword>
<gene>
    <name evidence="2" type="ORF">AP20H10_03370</name>
</gene>
<protein>
    <recommendedName>
        <fullName evidence="4">DUF4352 domain-containing protein</fullName>
    </recommendedName>
</protein>
<evidence type="ECO:0000256" key="1">
    <source>
        <dbReference type="SAM" id="Phobius"/>
    </source>
</evidence>
<dbReference type="RefSeq" id="WP_353317410.1">
    <property type="nucleotide sequence ID" value="NZ_BAABVV010000024.1"/>
</dbReference>
<dbReference type="Proteomes" id="UP001438112">
    <property type="component" value="Unassembled WGS sequence"/>
</dbReference>
<accession>A0ABP9ZGQ5</accession>
<evidence type="ECO:0000313" key="2">
    <source>
        <dbReference type="EMBL" id="GAA6113974.1"/>
    </source>
</evidence>
<organism evidence="2 3">
    <name type="scientific">Apilactobacillus apinorum</name>
    <dbReference type="NCBI Taxonomy" id="1218495"/>
    <lineage>
        <taxon>Bacteria</taxon>
        <taxon>Bacillati</taxon>
        <taxon>Bacillota</taxon>
        <taxon>Bacilli</taxon>
        <taxon>Lactobacillales</taxon>
        <taxon>Lactobacillaceae</taxon>
        <taxon>Apilactobacillus</taxon>
    </lineage>
</organism>
<name>A0ABP9ZGQ5_9LACO</name>
<keyword evidence="1" id="KW-0812">Transmembrane</keyword>
<evidence type="ECO:0008006" key="4">
    <source>
        <dbReference type="Google" id="ProtNLM"/>
    </source>
</evidence>
<keyword evidence="3" id="KW-1185">Reference proteome</keyword>
<dbReference type="EMBL" id="BAABVV010000024">
    <property type="protein sequence ID" value="GAA6113974.1"/>
    <property type="molecule type" value="Genomic_DNA"/>
</dbReference>
<evidence type="ECO:0000313" key="3">
    <source>
        <dbReference type="Proteomes" id="UP001438112"/>
    </source>
</evidence>
<feature type="transmembrane region" description="Helical" evidence="1">
    <location>
        <begin position="14"/>
        <end position="40"/>
    </location>
</feature>